<evidence type="ECO:0000259" key="1">
    <source>
        <dbReference type="Pfam" id="PF09936"/>
    </source>
</evidence>
<keyword evidence="3" id="KW-1185">Reference proteome</keyword>
<dbReference type="EMBL" id="CP093442">
    <property type="protein sequence ID" value="UOF01919.1"/>
    <property type="molecule type" value="Genomic_DNA"/>
</dbReference>
<dbReference type="InterPro" id="IPR029026">
    <property type="entry name" value="tRNA_m1G_MTases_N"/>
</dbReference>
<dbReference type="CDD" id="cd18085">
    <property type="entry name" value="TM1570-like"/>
    <property type="match status" value="1"/>
</dbReference>
<dbReference type="InterPro" id="IPR019230">
    <property type="entry name" value="RNA_MeTrfase_C_dom"/>
</dbReference>
<dbReference type="Pfam" id="PF09936">
    <property type="entry name" value="Methyltrn_RNA_4"/>
    <property type="match status" value="1"/>
</dbReference>
<protein>
    <submittedName>
        <fullName evidence="2">RNA methyltransferase</fullName>
    </submittedName>
</protein>
<keyword evidence="2" id="KW-0808">Transferase</keyword>
<dbReference type="RefSeq" id="WP_243538538.1">
    <property type="nucleotide sequence ID" value="NZ_CP093442.1"/>
</dbReference>
<proteinExistence type="predicted"/>
<sequence length="195" mass="22120">MSEENQIYVPRLAIGLVHYPVRDRMQKTVATNITNFDIHDIARAAQVYGVEKYYIIHPMEEQLMFVERVLDHWRTGQGSKFNPMRKTALTMVKTASSVEAAIADWNAPDCLTIATSARVEWAKRKYAFAELRNEMHVEKKPVFMLFGTGNGMTEQLIGSCSGVLESIRGAPPKDYRHLSVRSAVSICLDRVMGPW</sequence>
<gene>
    <name evidence="2" type="ORF">MNR06_02990</name>
</gene>
<dbReference type="Proteomes" id="UP000830116">
    <property type="component" value="Chromosome"/>
</dbReference>
<name>A0ABY4CBU8_9BACT</name>
<accession>A0ABY4CBU8</accession>
<feature type="domain" description="tRNA (guanine-N(1)-)-methyltransferase C-terminal" evidence="1">
    <location>
        <begin position="12"/>
        <end position="193"/>
    </location>
</feature>
<reference evidence="2" key="1">
    <citation type="submission" date="2022-03" db="EMBL/GenBank/DDBJ databases">
        <title>Genome Identification and Characterization of new species Bdellovibrio reynosense LBG001 sp. nov. from a Mexico soil sample.</title>
        <authorList>
            <person name="Camilli A."/>
            <person name="Ajao Y."/>
            <person name="Guo X."/>
        </authorList>
    </citation>
    <scope>NUCLEOTIDE SEQUENCE</scope>
    <source>
        <strain evidence="2">LBG001</strain>
    </source>
</reference>
<dbReference type="GO" id="GO:0032259">
    <property type="term" value="P:methylation"/>
    <property type="evidence" value="ECO:0007669"/>
    <property type="project" value="UniProtKB-KW"/>
</dbReference>
<evidence type="ECO:0000313" key="2">
    <source>
        <dbReference type="EMBL" id="UOF01919.1"/>
    </source>
</evidence>
<organism evidence="2 3">
    <name type="scientific">Bdellovibrio reynosensis</name>
    <dbReference type="NCBI Taxonomy" id="2835041"/>
    <lineage>
        <taxon>Bacteria</taxon>
        <taxon>Pseudomonadati</taxon>
        <taxon>Bdellovibrionota</taxon>
        <taxon>Bdellovibrionia</taxon>
        <taxon>Bdellovibrionales</taxon>
        <taxon>Pseudobdellovibrionaceae</taxon>
        <taxon>Bdellovibrio</taxon>
    </lineage>
</organism>
<keyword evidence="2" id="KW-0489">Methyltransferase</keyword>
<dbReference type="Gene3D" id="3.40.1280.10">
    <property type="match status" value="1"/>
</dbReference>
<dbReference type="GO" id="GO:0008168">
    <property type="term" value="F:methyltransferase activity"/>
    <property type="evidence" value="ECO:0007669"/>
    <property type="project" value="UniProtKB-KW"/>
</dbReference>
<evidence type="ECO:0000313" key="3">
    <source>
        <dbReference type="Proteomes" id="UP000830116"/>
    </source>
</evidence>